<evidence type="ECO:0000313" key="6">
    <source>
        <dbReference type="EMBL" id="OGG29532.1"/>
    </source>
</evidence>
<accession>A0A1F6AYG9</accession>
<dbReference type="GO" id="GO:0005737">
    <property type="term" value="C:cytoplasm"/>
    <property type="evidence" value="ECO:0007669"/>
    <property type="project" value="TreeGrafter"/>
</dbReference>
<dbReference type="GO" id="GO:0042732">
    <property type="term" value="P:D-xylose metabolic process"/>
    <property type="evidence" value="ECO:0007669"/>
    <property type="project" value="InterPro"/>
</dbReference>
<dbReference type="SUPFAM" id="SSF51735">
    <property type="entry name" value="NAD(P)-binding Rossmann-fold domains"/>
    <property type="match status" value="1"/>
</dbReference>
<proteinExistence type="predicted"/>
<comment type="cofactor">
    <cofactor evidence="1">
        <name>NAD(+)</name>
        <dbReference type="ChEBI" id="CHEBI:57540"/>
    </cofactor>
</comment>
<evidence type="ECO:0000256" key="4">
    <source>
        <dbReference type="ARBA" id="ARBA00023239"/>
    </source>
</evidence>
<dbReference type="InterPro" id="IPR036291">
    <property type="entry name" value="NAD(P)-bd_dom_sf"/>
</dbReference>
<organism evidence="6 7">
    <name type="scientific">Candidatus Gottesmanbacteria bacterium RIFCSPLOWO2_01_FULL_46_21</name>
    <dbReference type="NCBI Taxonomy" id="1798393"/>
    <lineage>
        <taxon>Bacteria</taxon>
        <taxon>Candidatus Gottesmaniibacteriota</taxon>
    </lineage>
</organism>
<comment type="caution">
    <text evidence="6">The sequence shown here is derived from an EMBL/GenBank/DDBJ whole genome shotgun (WGS) entry which is preliminary data.</text>
</comment>
<dbReference type="PANTHER" id="PTHR43078">
    <property type="entry name" value="UDP-GLUCURONIC ACID DECARBOXYLASE-RELATED"/>
    <property type="match status" value="1"/>
</dbReference>
<dbReference type="InterPro" id="IPR001509">
    <property type="entry name" value="Epimerase_deHydtase"/>
</dbReference>
<dbReference type="Pfam" id="PF01370">
    <property type="entry name" value="Epimerase"/>
    <property type="match status" value="1"/>
</dbReference>
<keyword evidence="2" id="KW-0210">Decarboxylase</keyword>
<dbReference type="GO" id="GO:0048040">
    <property type="term" value="F:UDP-glucuronate decarboxylase activity"/>
    <property type="evidence" value="ECO:0007669"/>
    <property type="project" value="TreeGrafter"/>
</dbReference>
<gene>
    <name evidence="6" type="ORF">A2971_02505</name>
</gene>
<sequence length="352" mass="40252">MFMIKSRVIERDIRNIVLTVKKDAEVLNGKTVLITGGSGFLGKYILYTIQSLNRNILTKPCKVISLDNYITGVKDNFFSNDTNFMFVDHDVRKRYETKVPIHYIIHAAGLASPVYYMKYPLETLEVATIGTKHMLEFAKAKKVRSFLFFSSSEIYGDPDPNFVPTPEHYLGNVSCTGPRACYDESKRLGETFCTVYHRLYKLPVKIVRPFNVYGPGMRADDYRVIPRFLTCALKNEPLPVHAGGNQTRTFCYVSDAITVILKILLSNRNGEIYNVGNDDKEVNMMSLAKMVSDLFKGKIEVASVDYPSTYPKADPMRRCPDITKLRTIIGYNPHIHLKQGLRKTLRWYKEII</sequence>
<reference evidence="6 7" key="1">
    <citation type="journal article" date="2016" name="Nat. Commun.">
        <title>Thousands of microbial genomes shed light on interconnected biogeochemical processes in an aquifer system.</title>
        <authorList>
            <person name="Anantharaman K."/>
            <person name="Brown C.T."/>
            <person name="Hug L.A."/>
            <person name="Sharon I."/>
            <person name="Castelle C.J."/>
            <person name="Probst A.J."/>
            <person name="Thomas B.C."/>
            <person name="Singh A."/>
            <person name="Wilkins M.J."/>
            <person name="Karaoz U."/>
            <person name="Brodie E.L."/>
            <person name="Williams K.H."/>
            <person name="Hubbard S.S."/>
            <person name="Banfield J.F."/>
        </authorList>
    </citation>
    <scope>NUCLEOTIDE SEQUENCE [LARGE SCALE GENOMIC DNA]</scope>
</reference>
<dbReference type="Gene3D" id="3.40.50.720">
    <property type="entry name" value="NAD(P)-binding Rossmann-like Domain"/>
    <property type="match status" value="1"/>
</dbReference>
<protein>
    <recommendedName>
        <fullName evidence="5">NAD-dependent epimerase/dehydratase domain-containing protein</fullName>
    </recommendedName>
</protein>
<dbReference type="PANTHER" id="PTHR43078:SF6">
    <property type="entry name" value="UDP-GLUCURONIC ACID DECARBOXYLASE 1"/>
    <property type="match status" value="1"/>
</dbReference>
<evidence type="ECO:0000256" key="1">
    <source>
        <dbReference type="ARBA" id="ARBA00001911"/>
    </source>
</evidence>
<name>A0A1F6AYG9_9BACT</name>
<dbReference type="AlphaFoldDB" id="A0A1F6AYG9"/>
<evidence type="ECO:0000256" key="3">
    <source>
        <dbReference type="ARBA" id="ARBA00023027"/>
    </source>
</evidence>
<feature type="domain" description="NAD-dependent epimerase/dehydratase" evidence="5">
    <location>
        <begin position="32"/>
        <end position="276"/>
    </location>
</feature>
<evidence type="ECO:0000256" key="2">
    <source>
        <dbReference type="ARBA" id="ARBA00022793"/>
    </source>
</evidence>
<dbReference type="GO" id="GO:0070403">
    <property type="term" value="F:NAD+ binding"/>
    <property type="evidence" value="ECO:0007669"/>
    <property type="project" value="InterPro"/>
</dbReference>
<keyword evidence="3" id="KW-0520">NAD</keyword>
<dbReference type="InterPro" id="IPR044516">
    <property type="entry name" value="UXS-like"/>
</dbReference>
<evidence type="ECO:0000313" key="7">
    <source>
        <dbReference type="Proteomes" id="UP000178461"/>
    </source>
</evidence>
<evidence type="ECO:0000259" key="5">
    <source>
        <dbReference type="Pfam" id="PF01370"/>
    </source>
</evidence>
<keyword evidence="4" id="KW-0456">Lyase</keyword>
<dbReference type="EMBL" id="MFJW01000021">
    <property type="protein sequence ID" value="OGG29532.1"/>
    <property type="molecule type" value="Genomic_DNA"/>
</dbReference>
<dbReference type="Proteomes" id="UP000178461">
    <property type="component" value="Unassembled WGS sequence"/>
</dbReference>